<evidence type="ECO:0000256" key="5">
    <source>
        <dbReference type="ARBA" id="ARBA00023242"/>
    </source>
</evidence>
<dbReference type="Gene3D" id="1.10.10.60">
    <property type="entry name" value="Homeodomain-like"/>
    <property type="match status" value="1"/>
</dbReference>
<dbReference type="AlphaFoldDB" id="A0A9Q1K7C0"/>
<dbReference type="PROSITE" id="PS51294">
    <property type="entry name" value="HTH_MYB"/>
    <property type="match status" value="1"/>
</dbReference>
<dbReference type="InterPro" id="IPR001005">
    <property type="entry name" value="SANT/Myb"/>
</dbReference>
<dbReference type="NCBIfam" id="TIGR01557">
    <property type="entry name" value="myb_SHAQKYF"/>
    <property type="match status" value="1"/>
</dbReference>
<dbReference type="SMART" id="SM00717">
    <property type="entry name" value="SANT"/>
    <property type="match status" value="1"/>
</dbReference>
<dbReference type="FunFam" id="1.10.10.60:FF:000009">
    <property type="entry name" value="transcription factor MYB1R1"/>
    <property type="match status" value="1"/>
</dbReference>
<evidence type="ECO:0000256" key="2">
    <source>
        <dbReference type="ARBA" id="ARBA00023015"/>
    </source>
</evidence>
<sequence>MIEDNIDFSWSWDLDLLNVQDTIVQGSGIANYPDPWSTNNVDQDVSAWEPSVTYTINNDEAKPVAHNSITINGGPWSEDEHRLFLLGLKKHGKGKWKRISVEFVKTRLPSQVASHAQKYFKRMGNPAKKPRRRSSIFDIHITHVKIDDDQKKLVVQVNEATGAREAGYNVENQMDDCWISFEDNDLSSGPFYLNADVLQYPMEPPMVDHNNDTLGAQVTPPPPPTTTTPDVVSLTNEVIGSSCVVIDQQTEDYLLDLATFENLPTLCGVCLQSSSLG</sequence>
<dbReference type="InterPro" id="IPR009057">
    <property type="entry name" value="Homeodomain-like_sf"/>
</dbReference>
<dbReference type="GO" id="GO:0009739">
    <property type="term" value="P:response to gibberellin"/>
    <property type="evidence" value="ECO:0007669"/>
    <property type="project" value="TreeGrafter"/>
</dbReference>
<evidence type="ECO:0000259" key="7">
    <source>
        <dbReference type="PROSITE" id="PS51294"/>
    </source>
</evidence>
<proteinExistence type="predicted"/>
<dbReference type="PROSITE" id="PS50090">
    <property type="entry name" value="MYB_LIKE"/>
    <property type="match status" value="1"/>
</dbReference>
<dbReference type="GO" id="GO:0003677">
    <property type="term" value="F:DNA binding"/>
    <property type="evidence" value="ECO:0007669"/>
    <property type="project" value="UniProtKB-KW"/>
</dbReference>
<feature type="domain" description="HTH myb-type" evidence="7">
    <location>
        <begin position="68"/>
        <end position="124"/>
    </location>
</feature>
<dbReference type="OrthoDB" id="118550at2759"/>
<organism evidence="8 9">
    <name type="scientific">Carnegiea gigantea</name>
    <dbReference type="NCBI Taxonomy" id="171969"/>
    <lineage>
        <taxon>Eukaryota</taxon>
        <taxon>Viridiplantae</taxon>
        <taxon>Streptophyta</taxon>
        <taxon>Embryophyta</taxon>
        <taxon>Tracheophyta</taxon>
        <taxon>Spermatophyta</taxon>
        <taxon>Magnoliopsida</taxon>
        <taxon>eudicotyledons</taxon>
        <taxon>Gunneridae</taxon>
        <taxon>Pentapetalae</taxon>
        <taxon>Caryophyllales</taxon>
        <taxon>Cactineae</taxon>
        <taxon>Cactaceae</taxon>
        <taxon>Cactoideae</taxon>
        <taxon>Echinocereeae</taxon>
        <taxon>Carnegiea</taxon>
    </lineage>
</organism>
<dbReference type="InterPro" id="IPR006447">
    <property type="entry name" value="Myb_dom_plants"/>
</dbReference>
<keyword evidence="5" id="KW-0539">Nucleus</keyword>
<evidence type="ECO:0000259" key="6">
    <source>
        <dbReference type="PROSITE" id="PS50090"/>
    </source>
</evidence>
<comment type="subcellular location">
    <subcellularLocation>
        <location evidence="1">Nucleus</location>
    </subcellularLocation>
</comment>
<dbReference type="InterPro" id="IPR052245">
    <property type="entry name" value="Plant_Stress_Dev_TF"/>
</dbReference>
<dbReference type="Pfam" id="PF00249">
    <property type="entry name" value="Myb_DNA-binding"/>
    <property type="match status" value="1"/>
</dbReference>
<protein>
    <submittedName>
        <fullName evidence="8">Uncharacterized protein</fullName>
    </submittedName>
</protein>
<dbReference type="PANTHER" id="PTHR44191">
    <property type="entry name" value="TRANSCRIPTION FACTOR KUA1"/>
    <property type="match status" value="1"/>
</dbReference>
<accession>A0A9Q1K7C0</accession>
<dbReference type="EMBL" id="JAKOGI010000267">
    <property type="protein sequence ID" value="KAJ8438143.1"/>
    <property type="molecule type" value="Genomic_DNA"/>
</dbReference>
<dbReference type="GO" id="GO:0005634">
    <property type="term" value="C:nucleus"/>
    <property type="evidence" value="ECO:0007669"/>
    <property type="project" value="UniProtKB-SubCell"/>
</dbReference>
<dbReference type="InterPro" id="IPR017930">
    <property type="entry name" value="Myb_dom"/>
</dbReference>
<reference evidence="8" key="1">
    <citation type="submission" date="2022-04" db="EMBL/GenBank/DDBJ databases">
        <title>Carnegiea gigantea Genome sequencing and assembly v2.</title>
        <authorList>
            <person name="Copetti D."/>
            <person name="Sanderson M.J."/>
            <person name="Burquez A."/>
            <person name="Wojciechowski M.F."/>
        </authorList>
    </citation>
    <scope>NUCLEOTIDE SEQUENCE</scope>
    <source>
        <strain evidence="8">SGP5-SGP5p</strain>
        <tissue evidence="8">Aerial part</tissue>
    </source>
</reference>
<keyword evidence="2" id="KW-0805">Transcription regulation</keyword>
<keyword evidence="3" id="KW-0238">DNA-binding</keyword>
<dbReference type="Proteomes" id="UP001153076">
    <property type="component" value="Unassembled WGS sequence"/>
</dbReference>
<dbReference type="CDD" id="cd00167">
    <property type="entry name" value="SANT"/>
    <property type="match status" value="1"/>
</dbReference>
<keyword evidence="4" id="KW-0804">Transcription</keyword>
<dbReference type="PANTHER" id="PTHR44191:SF21">
    <property type="entry name" value="TRANSCRIPTION FACTOR SRM1"/>
    <property type="match status" value="1"/>
</dbReference>
<gene>
    <name evidence="8" type="ORF">Cgig2_033022</name>
</gene>
<dbReference type="GO" id="GO:0006355">
    <property type="term" value="P:regulation of DNA-templated transcription"/>
    <property type="evidence" value="ECO:0007669"/>
    <property type="project" value="UniProtKB-ARBA"/>
</dbReference>
<evidence type="ECO:0000313" key="8">
    <source>
        <dbReference type="EMBL" id="KAJ8438143.1"/>
    </source>
</evidence>
<dbReference type="SUPFAM" id="SSF46689">
    <property type="entry name" value="Homeodomain-like"/>
    <property type="match status" value="1"/>
</dbReference>
<name>A0A9Q1K7C0_9CARY</name>
<keyword evidence="9" id="KW-1185">Reference proteome</keyword>
<feature type="domain" description="Myb-like" evidence="6">
    <location>
        <begin position="68"/>
        <end position="120"/>
    </location>
</feature>
<comment type="caution">
    <text evidence="8">The sequence shown here is derived from an EMBL/GenBank/DDBJ whole genome shotgun (WGS) entry which is preliminary data.</text>
</comment>
<dbReference type="GO" id="GO:0009751">
    <property type="term" value="P:response to salicylic acid"/>
    <property type="evidence" value="ECO:0007669"/>
    <property type="project" value="TreeGrafter"/>
</dbReference>
<evidence type="ECO:0000256" key="1">
    <source>
        <dbReference type="ARBA" id="ARBA00004123"/>
    </source>
</evidence>
<evidence type="ECO:0000256" key="4">
    <source>
        <dbReference type="ARBA" id="ARBA00023163"/>
    </source>
</evidence>
<evidence type="ECO:0000256" key="3">
    <source>
        <dbReference type="ARBA" id="ARBA00023125"/>
    </source>
</evidence>
<evidence type="ECO:0000313" key="9">
    <source>
        <dbReference type="Proteomes" id="UP001153076"/>
    </source>
</evidence>